<feature type="domain" description="SHSP" evidence="4">
    <location>
        <begin position="74"/>
        <end position="185"/>
    </location>
</feature>
<reference evidence="5" key="2">
    <citation type="submission" date="2013-05" db="EMBL/GenBank/DDBJ databases">
        <authorList>
            <person name="Carter J.-M."/>
            <person name="Baker S.C."/>
            <person name="Pink R."/>
            <person name="Carter D.R.F."/>
            <person name="Collins A."/>
            <person name="Tomlin J."/>
            <person name="Gibbs M."/>
            <person name="Breuker C.J."/>
        </authorList>
    </citation>
    <scope>NUCLEOTIDE SEQUENCE</scope>
    <source>
        <tissue evidence="5">Ovary</tissue>
    </source>
</reference>
<proteinExistence type="inferred from homology"/>
<dbReference type="CDD" id="cd06526">
    <property type="entry name" value="metazoan_ACD"/>
    <property type="match status" value="1"/>
</dbReference>
<keyword evidence="5" id="KW-0346">Stress response</keyword>
<dbReference type="Gene3D" id="2.60.40.790">
    <property type="match status" value="1"/>
</dbReference>
<evidence type="ECO:0000256" key="1">
    <source>
        <dbReference type="PROSITE-ProRule" id="PRU00285"/>
    </source>
</evidence>
<reference evidence="5" key="1">
    <citation type="journal article" date="2013" name="BMC Genomics">
        <title>Unscrambling butterfly oogenesis.</title>
        <authorList>
            <person name="Carter J.M."/>
            <person name="Baker S.C."/>
            <person name="Pink R."/>
            <person name="Carter D.R."/>
            <person name="Collins A."/>
            <person name="Tomlin J."/>
            <person name="Gibbs M."/>
            <person name="Breuker C.J."/>
        </authorList>
    </citation>
    <scope>NUCLEOTIDE SEQUENCE</scope>
    <source>
        <tissue evidence="5">Ovary</tissue>
    </source>
</reference>
<dbReference type="GO" id="GO:0005737">
    <property type="term" value="C:cytoplasm"/>
    <property type="evidence" value="ECO:0007669"/>
    <property type="project" value="TreeGrafter"/>
</dbReference>
<dbReference type="GO" id="GO:0042026">
    <property type="term" value="P:protein refolding"/>
    <property type="evidence" value="ECO:0007669"/>
    <property type="project" value="TreeGrafter"/>
</dbReference>
<dbReference type="InterPro" id="IPR001436">
    <property type="entry name" value="Alpha-crystallin/sHSP_animal"/>
</dbReference>
<dbReference type="PANTHER" id="PTHR45640:SF26">
    <property type="entry name" value="RE23625P"/>
    <property type="match status" value="1"/>
</dbReference>
<evidence type="ECO:0000259" key="4">
    <source>
        <dbReference type="PROSITE" id="PS01031"/>
    </source>
</evidence>
<dbReference type="GO" id="GO:0009408">
    <property type="term" value="P:response to heat"/>
    <property type="evidence" value="ECO:0007669"/>
    <property type="project" value="TreeGrafter"/>
</dbReference>
<dbReference type="InterPro" id="IPR002068">
    <property type="entry name" value="A-crystallin/Hsp20_dom"/>
</dbReference>
<dbReference type="GO" id="GO:0043066">
    <property type="term" value="P:negative regulation of apoptotic process"/>
    <property type="evidence" value="ECO:0007669"/>
    <property type="project" value="TreeGrafter"/>
</dbReference>
<dbReference type="InterPro" id="IPR008978">
    <property type="entry name" value="HSP20-like_chaperone"/>
</dbReference>
<evidence type="ECO:0000256" key="2">
    <source>
        <dbReference type="RuleBase" id="RU003616"/>
    </source>
</evidence>
<comment type="similarity">
    <text evidence="1 2">Belongs to the small heat shock protein (HSP20) family.</text>
</comment>
<protein>
    <submittedName>
        <fullName evidence="5">Heat Shock Protein 20.1</fullName>
    </submittedName>
</protein>
<dbReference type="PANTHER" id="PTHR45640">
    <property type="entry name" value="HEAT SHOCK PROTEIN HSP-12.2-RELATED"/>
    <property type="match status" value="1"/>
</dbReference>
<name>S4PT39_9NEOP</name>
<dbReference type="PROSITE" id="PS01031">
    <property type="entry name" value="SHSP"/>
    <property type="match status" value="1"/>
</dbReference>
<dbReference type="GO" id="GO:0051082">
    <property type="term" value="F:unfolded protein binding"/>
    <property type="evidence" value="ECO:0007669"/>
    <property type="project" value="TreeGrafter"/>
</dbReference>
<sequence length="315" mass="35101">MSYSRRTHVLVKLFSVNSNMSRYFAFFALFALAVAYPASEDFPRPITTITESDFEDSSPWFRFPPFGNIFAPLTKLFSSFADIGPKILVEDDKFRVIVNVKDYKKEDLKVKVKGDFILVQGAHEAKHDDHDLFASQFFHTYTLPLNASASDVTASLSSDGYLDVTAPINGADENNKVVEREVPIVETGKPLKEEKVPAVPVASEDKVENIDKVESPDTPVEPIKVESVDKVETLDAPEEPLTKVENIDNVENAEVANIEPVDKTEELPQATTEVAYEAEDDKKEATTSSPDREEVTVAVDDFKVPQDNEVNEIKP</sequence>
<dbReference type="SUPFAM" id="SSF49764">
    <property type="entry name" value="HSP20-like chaperones"/>
    <property type="match status" value="1"/>
</dbReference>
<evidence type="ECO:0000256" key="3">
    <source>
        <dbReference type="SAM" id="MobiDB-lite"/>
    </source>
</evidence>
<dbReference type="Pfam" id="PF00011">
    <property type="entry name" value="HSP20"/>
    <property type="match status" value="1"/>
</dbReference>
<accession>S4PT39</accession>
<dbReference type="GO" id="GO:0005634">
    <property type="term" value="C:nucleus"/>
    <property type="evidence" value="ECO:0007669"/>
    <property type="project" value="TreeGrafter"/>
</dbReference>
<evidence type="ECO:0000313" key="5">
    <source>
        <dbReference type="EMBL" id="JAA79852.1"/>
    </source>
</evidence>
<dbReference type="AlphaFoldDB" id="S4PT39"/>
<dbReference type="EMBL" id="GAIX01012708">
    <property type="protein sequence ID" value="JAA79852.1"/>
    <property type="molecule type" value="Transcribed_RNA"/>
</dbReference>
<feature type="compositionally biased region" description="Basic and acidic residues" evidence="3">
    <location>
        <begin position="280"/>
        <end position="315"/>
    </location>
</feature>
<organism evidence="5">
    <name type="scientific">Pararge aegeria</name>
    <name type="common">speckled wood butterfly</name>
    <dbReference type="NCBI Taxonomy" id="116150"/>
    <lineage>
        <taxon>Eukaryota</taxon>
        <taxon>Metazoa</taxon>
        <taxon>Ecdysozoa</taxon>
        <taxon>Arthropoda</taxon>
        <taxon>Hexapoda</taxon>
        <taxon>Insecta</taxon>
        <taxon>Pterygota</taxon>
        <taxon>Neoptera</taxon>
        <taxon>Endopterygota</taxon>
        <taxon>Lepidoptera</taxon>
        <taxon>Glossata</taxon>
        <taxon>Ditrysia</taxon>
        <taxon>Papilionoidea</taxon>
        <taxon>Nymphalidae</taxon>
        <taxon>Satyrinae</taxon>
        <taxon>Satyrini</taxon>
        <taxon>Parargina</taxon>
        <taxon>Pararge</taxon>
    </lineage>
</organism>
<feature type="region of interest" description="Disordered" evidence="3">
    <location>
        <begin position="259"/>
        <end position="315"/>
    </location>
</feature>